<evidence type="ECO:0000313" key="3">
    <source>
        <dbReference type="Proteomes" id="UP001595828"/>
    </source>
</evidence>
<proteinExistence type="predicted"/>
<dbReference type="RefSeq" id="WP_379538871.1">
    <property type="nucleotide sequence ID" value="NZ_JBHSDR010000006.1"/>
</dbReference>
<keyword evidence="1" id="KW-1133">Transmembrane helix</keyword>
<feature type="transmembrane region" description="Helical" evidence="1">
    <location>
        <begin position="57"/>
        <end position="79"/>
    </location>
</feature>
<evidence type="ECO:0000256" key="1">
    <source>
        <dbReference type="SAM" id="Phobius"/>
    </source>
</evidence>
<evidence type="ECO:0000313" key="2">
    <source>
        <dbReference type="EMBL" id="MFC4295395.1"/>
    </source>
</evidence>
<gene>
    <name evidence="2" type="ORF">ACFO0A_10055</name>
</gene>
<feature type="transmembrane region" description="Helical" evidence="1">
    <location>
        <begin position="31"/>
        <end position="50"/>
    </location>
</feature>
<sequence>MFRWAAIYGVIVLFPLYFVSLPPGARVETHFGFVGAALVFQGMFWIIGGAPEKYRALMPLAVIEKLVFSVPALTLYALGRLEPPIAIFAAIDLALGAGFLAAWRVTSR</sequence>
<feature type="transmembrane region" description="Helical" evidence="1">
    <location>
        <begin position="85"/>
        <end position="103"/>
    </location>
</feature>
<protein>
    <submittedName>
        <fullName evidence="2">Uncharacterized protein</fullName>
    </submittedName>
</protein>
<dbReference type="Proteomes" id="UP001595828">
    <property type="component" value="Unassembled WGS sequence"/>
</dbReference>
<accession>A0ABV8RPU6</accession>
<feature type="transmembrane region" description="Helical" evidence="1">
    <location>
        <begin position="7"/>
        <end position="25"/>
    </location>
</feature>
<keyword evidence="3" id="KW-1185">Reference proteome</keyword>
<dbReference type="EMBL" id="JBHSDR010000006">
    <property type="protein sequence ID" value="MFC4295395.1"/>
    <property type="molecule type" value="Genomic_DNA"/>
</dbReference>
<keyword evidence="1" id="KW-0472">Membrane</keyword>
<comment type="caution">
    <text evidence="2">The sequence shown here is derived from an EMBL/GenBank/DDBJ whole genome shotgun (WGS) entry which is preliminary data.</text>
</comment>
<organism evidence="2 3">
    <name type="scientific">Novosphingobium tardum</name>
    <dbReference type="NCBI Taxonomy" id="1538021"/>
    <lineage>
        <taxon>Bacteria</taxon>
        <taxon>Pseudomonadati</taxon>
        <taxon>Pseudomonadota</taxon>
        <taxon>Alphaproteobacteria</taxon>
        <taxon>Sphingomonadales</taxon>
        <taxon>Sphingomonadaceae</taxon>
        <taxon>Novosphingobium</taxon>
    </lineage>
</organism>
<name>A0ABV8RPU6_9SPHN</name>
<reference evidence="3" key="1">
    <citation type="journal article" date="2019" name="Int. J. Syst. Evol. Microbiol.">
        <title>The Global Catalogue of Microorganisms (GCM) 10K type strain sequencing project: providing services to taxonomists for standard genome sequencing and annotation.</title>
        <authorList>
            <consortium name="The Broad Institute Genomics Platform"/>
            <consortium name="The Broad Institute Genome Sequencing Center for Infectious Disease"/>
            <person name="Wu L."/>
            <person name="Ma J."/>
        </authorList>
    </citation>
    <scope>NUCLEOTIDE SEQUENCE [LARGE SCALE GENOMIC DNA]</scope>
    <source>
        <strain evidence="3">CGMCC 1.12989</strain>
    </source>
</reference>
<keyword evidence="1" id="KW-0812">Transmembrane</keyword>